<feature type="compositionally biased region" description="Polar residues" evidence="8">
    <location>
        <begin position="288"/>
        <end position="321"/>
    </location>
</feature>
<dbReference type="FunFam" id="3.30.160.60:FF:000358">
    <property type="entry name" value="zinc finger protein 24"/>
    <property type="match status" value="1"/>
</dbReference>
<evidence type="ECO:0000259" key="9">
    <source>
        <dbReference type="PROSITE" id="PS50157"/>
    </source>
</evidence>
<keyword evidence="6" id="KW-0539">Nucleus</keyword>
<comment type="caution">
    <text evidence="10">The sequence shown here is derived from an EMBL/GenBank/DDBJ whole genome shotgun (WGS) entry which is preliminary data.</text>
</comment>
<dbReference type="Gene3D" id="3.30.160.60">
    <property type="entry name" value="Classic Zinc Finger"/>
    <property type="match status" value="2"/>
</dbReference>
<evidence type="ECO:0000256" key="4">
    <source>
        <dbReference type="ARBA" id="ARBA00022771"/>
    </source>
</evidence>
<dbReference type="FunFam" id="3.30.160.60:FF:000793">
    <property type="entry name" value="C2H2 finger domain protein FlbC"/>
    <property type="match status" value="1"/>
</dbReference>
<dbReference type="InterPro" id="IPR013087">
    <property type="entry name" value="Znf_C2H2_type"/>
</dbReference>
<feature type="compositionally biased region" description="Polar residues" evidence="8">
    <location>
        <begin position="187"/>
        <end position="203"/>
    </location>
</feature>
<feature type="domain" description="C2H2-type" evidence="9">
    <location>
        <begin position="338"/>
        <end position="365"/>
    </location>
</feature>
<dbReference type="EMBL" id="CAMKVN010001120">
    <property type="protein sequence ID" value="CAI2173820.1"/>
    <property type="molecule type" value="Genomic_DNA"/>
</dbReference>
<keyword evidence="3" id="KW-0677">Repeat</keyword>
<dbReference type="PROSITE" id="PS00028">
    <property type="entry name" value="ZINC_FINGER_C2H2_1"/>
    <property type="match status" value="2"/>
</dbReference>
<evidence type="ECO:0000256" key="2">
    <source>
        <dbReference type="ARBA" id="ARBA00022723"/>
    </source>
</evidence>
<dbReference type="Pfam" id="PF00096">
    <property type="entry name" value="zf-C2H2"/>
    <property type="match status" value="2"/>
</dbReference>
<dbReference type="SUPFAM" id="SSF57667">
    <property type="entry name" value="beta-beta-alpha zinc fingers"/>
    <property type="match status" value="1"/>
</dbReference>
<reference evidence="10" key="1">
    <citation type="submission" date="2022-08" db="EMBL/GenBank/DDBJ databases">
        <authorList>
            <person name="Kallberg Y."/>
            <person name="Tangrot J."/>
            <person name="Rosling A."/>
        </authorList>
    </citation>
    <scope>NUCLEOTIDE SEQUENCE</scope>
    <source>
        <strain evidence="10">Wild A</strain>
    </source>
</reference>
<dbReference type="PROSITE" id="PS50157">
    <property type="entry name" value="ZINC_FINGER_C2H2_2"/>
    <property type="match status" value="2"/>
</dbReference>
<protein>
    <submittedName>
        <fullName evidence="10">15041_t:CDS:1</fullName>
    </submittedName>
</protein>
<feature type="region of interest" description="Disordered" evidence="8">
    <location>
        <begin position="286"/>
        <end position="321"/>
    </location>
</feature>
<evidence type="ECO:0000256" key="1">
    <source>
        <dbReference type="ARBA" id="ARBA00004123"/>
    </source>
</evidence>
<evidence type="ECO:0000256" key="3">
    <source>
        <dbReference type="ARBA" id="ARBA00022737"/>
    </source>
</evidence>
<dbReference type="SMART" id="SM00355">
    <property type="entry name" value="ZnF_C2H2"/>
    <property type="match status" value="2"/>
</dbReference>
<keyword evidence="11" id="KW-1185">Reference proteome</keyword>
<evidence type="ECO:0000256" key="6">
    <source>
        <dbReference type="ARBA" id="ARBA00023242"/>
    </source>
</evidence>
<feature type="domain" description="C2H2-type" evidence="9">
    <location>
        <begin position="366"/>
        <end position="394"/>
    </location>
</feature>
<dbReference type="InterPro" id="IPR036236">
    <property type="entry name" value="Znf_C2H2_sf"/>
</dbReference>
<evidence type="ECO:0000313" key="10">
    <source>
        <dbReference type="EMBL" id="CAI2173820.1"/>
    </source>
</evidence>
<feature type="compositionally biased region" description="Low complexity" evidence="8">
    <location>
        <begin position="118"/>
        <end position="133"/>
    </location>
</feature>
<keyword evidence="4 7" id="KW-0863">Zinc-finger</keyword>
<name>A0A9W4SLV3_9GLOM</name>
<evidence type="ECO:0000256" key="7">
    <source>
        <dbReference type="PROSITE-ProRule" id="PRU00042"/>
    </source>
</evidence>
<dbReference type="InterPro" id="IPR050331">
    <property type="entry name" value="Zinc_finger"/>
</dbReference>
<feature type="compositionally biased region" description="Low complexity" evidence="8">
    <location>
        <begin position="158"/>
        <end position="185"/>
    </location>
</feature>
<accession>A0A9W4SLV3</accession>
<gene>
    <name evidence="10" type="ORF">FWILDA_LOCUS6279</name>
</gene>
<keyword evidence="2" id="KW-0479">Metal-binding</keyword>
<organism evidence="10 11">
    <name type="scientific">Funneliformis geosporum</name>
    <dbReference type="NCBI Taxonomy" id="1117311"/>
    <lineage>
        <taxon>Eukaryota</taxon>
        <taxon>Fungi</taxon>
        <taxon>Fungi incertae sedis</taxon>
        <taxon>Mucoromycota</taxon>
        <taxon>Glomeromycotina</taxon>
        <taxon>Glomeromycetes</taxon>
        <taxon>Glomerales</taxon>
        <taxon>Glomeraceae</taxon>
        <taxon>Funneliformis</taxon>
    </lineage>
</organism>
<sequence>MKSFYNFSSLDSSYNHFSLQHQLNQPYQQVTPITLTQTSDSNSFDSPPSPPSPRKAVALAYAQQQVFNNSSPYHKVFQSPQEQIHQPEIYIPATDYPSPCVDSYDSAEHINLNNGMMTESTSQTATSSPPSFSDLHDTKPVTISGGHGGHGGHGSHETYPTTPTTYASASYPASTAPTTTAYLTPGNEATTGDANSENWSGSSPFPFGSYHSGKQPKGFDDRAIDPTFFSDPSMIKPNGPNNASPMNYYGQAPVGYDRNGMPHHGTGFPPGMPPTPQDYPMTMAARYSNGSMGLPSASNGNGSPKSSAGQQRPSSVPTPQAMMTTFSSKTVSSTPKRYKCNICQKRFTRPSSLQTHMYSHTGEKPFKCPIEGCGRHFSVVSNLRRHQKIHSSSR</sequence>
<evidence type="ECO:0000256" key="5">
    <source>
        <dbReference type="ARBA" id="ARBA00022833"/>
    </source>
</evidence>
<dbReference type="OrthoDB" id="6077919at2759"/>
<proteinExistence type="predicted"/>
<feature type="region of interest" description="Disordered" evidence="8">
    <location>
        <begin position="118"/>
        <end position="219"/>
    </location>
</feature>
<comment type="subcellular location">
    <subcellularLocation>
        <location evidence="1">Nucleus</location>
    </subcellularLocation>
</comment>
<dbReference type="GO" id="GO:0010468">
    <property type="term" value="P:regulation of gene expression"/>
    <property type="evidence" value="ECO:0007669"/>
    <property type="project" value="TreeGrafter"/>
</dbReference>
<evidence type="ECO:0000313" key="11">
    <source>
        <dbReference type="Proteomes" id="UP001153678"/>
    </source>
</evidence>
<keyword evidence="5" id="KW-0862">Zinc</keyword>
<dbReference type="Proteomes" id="UP001153678">
    <property type="component" value="Unassembled WGS sequence"/>
</dbReference>
<dbReference type="GO" id="GO:0005634">
    <property type="term" value="C:nucleus"/>
    <property type="evidence" value="ECO:0007669"/>
    <property type="project" value="UniProtKB-SubCell"/>
</dbReference>
<dbReference type="PANTHER" id="PTHR16515:SF49">
    <property type="entry name" value="GASTRULA ZINC FINGER PROTEIN XLCGF49.1-LIKE-RELATED"/>
    <property type="match status" value="1"/>
</dbReference>
<dbReference type="PANTHER" id="PTHR16515">
    <property type="entry name" value="PR DOMAIN ZINC FINGER PROTEIN"/>
    <property type="match status" value="1"/>
</dbReference>
<evidence type="ECO:0000256" key="8">
    <source>
        <dbReference type="SAM" id="MobiDB-lite"/>
    </source>
</evidence>
<dbReference type="GO" id="GO:0008270">
    <property type="term" value="F:zinc ion binding"/>
    <property type="evidence" value="ECO:0007669"/>
    <property type="project" value="UniProtKB-KW"/>
</dbReference>
<dbReference type="AlphaFoldDB" id="A0A9W4SLV3"/>